<dbReference type="Proteomes" id="UP000632740">
    <property type="component" value="Unassembled WGS sequence"/>
</dbReference>
<feature type="transmembrane region" description="Helical" evidence="8">
    <location>
        <begin position="263"/>
        <end position="283"/>
    </location>
</feature>
<keyword evidence="11" id="KW-1185">Reference proteome</keyword>
<feature type="transmembrane region" description="Helical" evidence="8">
    <location>
        <begin position="233"/>
        <end position="256"/>
    </location>
</feature>
<organism evidence="10 11">
    <name type="scientific">Cellulomonas chitinilytica</name>
    <dbReference type="NCBI Taxonomy" id="398759"/>
    <lineage>
        <taxon>Bacteria</taxon>
        <taxon>Bacillati</taxon>
        <taxon>Actinomycetota</taxon>
        <taxon>Actinomycetes</taxon>
        <taxon>Micrococcales</taxon>
        <taxon>Cellulomonadaceae</taxon>
        <taxon>Cellulomonas</taxon>
    </lineage>
</organism>
<keyword evidence="2" id="KW-1003">Cell membrane</keyword>
<feature type="domain" description="Glycosyltransferase RgtA/B/C/D-like" evidence="9">
    <location>
        <begin position="46"/>
        <end position="207"/>
    </location>
</feature>
<dbReference type="InterPro" id="IPR050297">
    <property type="entry name" value="LipidA_mod_glycosyltrf_83"/>
</dbReference>
<keyword evidence="7 8" id="KW-0472">Membrane</keyword>
<gene>
    <name evidence="10" type="ORF">Cch01nite_24150</name>
</gene>
<proteinExistence type="predicted"/>
<name>A0A919P4X2_9CELL</name>
<evidence type="ECO:0000256" key="3">
    <source>
        <dbReference type="ARBA" id="ARBA00022676"/>
    </source>
</evidence>
<feature type="transmembrane region" description="Helical" evidence="8">
    <location>
        <begin position="188"/>
        <end position="207"/>
    </location>
</feature>
<feature type="transmembrane region" description="Helical" evidence="8">
    <location>
        <begin position="69"/>
        <end position="87"/>
    </location>
</feature>
<evidence type="ECO:0000256" key="7">
    <source>
        <dbReference type="ARBA" id="ARBA00023136"/>
    </source>
</evidence>
<evidence type="ECO:0000313" key="11">
    <source>
        <dbReference type="Proteomes" id="UP000632740"/>
    </source>
</evidence>
<evidence type="ECO:0000259" key="9">
    <source>
        <dbReference type="Pfam" id="PF13231"/>
    </source>
</evidence>
<protein>
    <recommendedName>
        <fullName evidence="9">Glycosyltransferase RgtA/B/C/D-like domain-containing protein</fullName>
    </recommendedName>
</protein>
<feature type="transmembrane region" description="Helical" evidence="8">
    <location>
        <begin position="314"/>
        <end position="337"/>
    </location>
</feature>
<reference evidence="10" key="1">
    <citation type="submission" date="2021-01" db="EMBL/GenBank/DDBJ databases">
        <title>Whole genome shotgun sequence of Cellulomonas chitinilytica NBRC 110799.</title>
        <authorList>
            <person name="Komaki H."/>
            <person name="Tamura T."/>
        </authorList>
    </citation>
    <scope>NUCLEOTIDE SEQUENCE</scope>
    <source>
        <strain evidence="10">NBRC 110799</strain>
    </source>
</reference>
<evidence type="ECO:0000256" key="4">
    <source>
        <dbReference type="ARBA" id="ARBA00022679"/>
    </source>
</evidence>
<sequence length="477" mass="50574">MAWAPILAVAGALLVVLVTFAGRYGPHRDELYFVAAGRRLAWGYPDQPPLTPLIARVTDLVAPGSVTALHLPSAVAAAAFVLLAALTARELGGGTAAQVLTAVTAATGAVTVILGHMLSTATVDLLFWTAVVYATVVVLQRDRPRGWLVVGLLTGLGLEDKHLVAFLLGGIVVGVALTPAVRHHLRSPWAWAGAGVALALWVPNLVWQATHGWPQLELAGDIRDEYSTLEERINYVVLSLIIFSPVTAVLWVYGLVRLFRAPALVRARPLAFAFVLLFVGFFLVGGKPYYLTGLVPVLFAAGACGLAERWSRRGLWVAGAVVALSGLVVWPAGLPILSERDFGRSFLADLNEDQAEMIGWPRFVETVDKAVSSAGATLVVTQNYGEAGALEFYGSPVAVFSGHNGYGDWGPPPADQGPVVLVGFDVAPGWAVGCEQVATVDNGVDVDNEEQGTAVWACAGPRGSWADVWDEVRHLDA</sequence>
<comment type="subcellular location">
    <subcellularLocation>
        <location evidence="1">Cell membrane</location>
        <topology evidence="1">Multi-pass membrane protein</topology>
    </subcellularLocation>
</comment>
<feature type="transmembrane region" description="Helical" evidence="8">
    <location>
        <begin position="163"/>
        <end position="181"/>
    </location>
</feature>
<evidence type="ECO:0000256" key="6">
    <source>
        <dbReference type="ARBA" id="ARBA00022989"/>
    </source>
</evidence>
<comment type="caution">
    <text evidence="10">The sequence shown here is derived from an EMBL/GenBank/DDBJ whole genome shotgun (WGS) entry which is preliminary data.</text>
</comment>
<dbReference type="PANTHER" id="PTHR33908">
    <property type="entry name" value="MANNOSYLTRANSFERASE YKCB-RELATED"/>
    <property type="match status" value="1"/>
</dbReference>
<keyword evidence="3" id="KW-0328">Glycosyltransferase</keyword>
<evidence type="ECO:0000256" key="1">
    <source>
        <dbReference type="ARBA" id="ARBA00004651"/>
    </source>
</evidence>
<feature type="transmembrane region" description="Helical" evidence="8">
    <location>
        <begin position="289"/>
        <end position="307"/>
    </location>
</feature>
<feature type="transmembrane region" description="Helical" evidence="8">
    <location>
        <begin position="99"/>
        <end position="118"/>
    </location>
</feature>
<dbReference type="GO" id="GO:0016763">
    <property type="term" value="F:pentosyltransferase activity"/>
    <property type="evidence" value="ECO:0007669"/>
    <property type="project" value="TreeGrafter"/>
</dbReference>
<keyword evidence="4" id="KW-0808">Transferase</keyword>
<dbReference type="Pfam" id="PF13231">
    <property type="entry name" value="PMT_2"/>
    <property type="match status" value="1"/>
</dbReference>
<accession>A0A919P4X2</accession>
<dbReference type="AlphaFoldDB" id="A0A919P4X2"/>
<dbReference type="GO" id="GO:0005886">
    <property type="term" value="C:plasma membrane"/>
    <property type="evidence" value="ECO:0007669"/>
    <property type="project" value="UniProtKB-SubCell"/>
</dbReference>
<keyword evidence="5 8" id="KW-0812">Transmembrane</keyword>
<dbReference type="EMBL" id="BONK01000007">
    <property type="protein sequence ID" value="GIG21691.1"/>
    <property type="molecule type" value="Genomic_DNA"/>
</dbReference>
<dbReference type="PANTHER" id="PTHR33908:SF11">
    <property type="entry name" value="MEMBRANE PROTEIN"/>
    <property type="match status" value="1"/>
</dbReference>
<evidence type="ECO:0000256" key="8">
    <source>
        <dbReference type="SAM" id="Phobius"/>
    </source>
</evidence>
<keyword evidence="6 8" id="KW-1133">Transmembrane helix</keyword>
<dbReference type="InterPro" id="IPR038731">
    <property type="entry name" value="RgtA/B/C-like"/>
</dbReference>
<evidence type="ECO:0000256" key="2">
    <source>
        <dbReference type="ARBA" id="ARBA00022475"/>
    </source>
</evidence>
<evidence type="ECO:0000256" key="5">
    <source>
        <dbReference type="ARBA" id="ARBA00022692"/>
    </source>
</evidence>
<dbReference type="GO" id="GO:0009103">
    <property type="term" value="P:lipopolysaccharide biosynthetic process"/>
    <property type="evidence" value="ECO:0007669"/>
    <property type="project" value="UniProtKB-ARBA"/>
</dbReference>
<evidence type="ECO:0000313" key="10">
    <source>
        <dbReference type="EMBL" id="GIG21691.1"/>
    </source>
</evidence>